<name>B4GET0_DROPE</name>
<dbReference type="OMA" id="KHREESI"/>
<dbReference type="PANTHER" id="PTHR45832:SF22">
    <property type="entry name" value="SERINE_THREONINE-PROTEIN KINASE SAMKA-RELATED"/>
    <property type="match status" value="1"/>
</dbReference>
<proteinExistence type="inferred from homology"/>
<evidence type="ECO:0000256" key="9">
    <source>
        <dbReference type="ARBA" id="ARBA00022840"/>
    </source>
</evidence>
<evidence type="ECO:0000256" key="5">
    <source>
        <dbReference type="ARBA" id="ARBA00022527"/>
    </source>
</evidence>
<dbReference type="InterPro" id="IPR011009">
    <property type="entry name" value="Kinase-like_dom_sf"/>
</dbReference>
<dbReference type="GO" id="GO:0045887">
    <property type="term" value="P:positive regulation of synaptic assembly at neuromuscular junction"/>
    <property type="evidence" value="ECO:0007669"/>
    <property type="project" value="EnsemblMetazoa"/>
</dbReference>
<protein>
    <recommendedName>
        <fullName evidence="3">non-specific serine/threonine protein kinase</fullName>
        <ecNumber evidence="3">2.7.11.1</ecNumber>
    </recommendedName>
</protein>
<dbReference type="CDD" id="cd06647">
    <property type="entry name" value="STKc_PAK_I"/>
    <property type="match status" value="1"/>
</dbReference>
<dbReference type="Proteomes" id="UP000008744">
    <property type="component" value="Unassembled WGS sequence"/>
</dbReference>
<reference evidence="13 14" key="1">
    <citation type="journal article" date="2007" name="Nature">
        <title>Evolution of genes and genomes on the Drosophila phylogeny.</title>
        <authorList>
            <consortium name="Drosophila 12 Genomes Consortium"/>
            <person name="Clark A.G."/>
            <person name="Eisen M.B."/>
            <person name="Smith D.R."/>
            <person name="Bergman C.M."/>
            <person name="Oliver B."/>
            <person name="Markow T.A."/>
            <person name="Kaufman T.C."/>
            <person name="Kellis M."/>
            <person name="Gelbart W."/>
            <person name="Iyer V.N."/>
            <person name="Pollard D.A."/>
            <person name="Sackton T.B."/>
            <person name="Larracuente A.M."/>
            <person name="Singh N.D."/>
            <person name="Abad J.P."/>
            <person name="Abt D.N."/>
            <person name="Adryan B."/>
            <person name="Aguade M."/>
            <person name="Akashi H."/>
            <person name="Anderson W.W."/>
            <person name="Aquadro C.F."/>
            <person name="Ardell D.H."/>
            <person name="Arguello R."/>
            <person name="Artieri C.G."/>
            <person name="Barbash D.A."/>
            <person name="Barker D."/>
            <person name="Barsanti P."/>
            <person name="Batterham P."/>
            <person name="Batzoglou S."/>
            <person name="Begun D."/>
            <person name="Bhutkar A."/>
            <person name="Blanco E."/>
            <person name="Bosak S.A."/>
            <person name="Bradley R.K."/>
            <person name="Brand A.D."/>
            <person name="Brent M.R."/>
            <person name="Brooks A.N."/>
            <person name="Brown R.H."/>
            <person name="Butlin R.K."/>
            <person name="Caggese C."/>
            <person name="Calvi B.R."/>
            <person name="Bernardo de Carvalho A."/>
            <person name="Caspi A."/>
            <person name="Castrezana S."/>
            <person name="Celniker S.E."/>
            <person name="Chang J.L."/>
            <person name="Chapple C."/>
            <person name="Chatterji S."/>
            <person name="Chinwalla A."/>
            <person name="Civetta A."/>
            <person name="Clifton S.W."/>
            <person name="Comeron J.M."/>
            <person name="Costello J.C."/>
            <person name="Coyne J.A."/>
            <person name="Daub J."/>
            <person name="David R.G."/>
            <person name="Delcher A.L."/>
            <person name="Delehaunty K."/>
            <person name="Do C.B."/>
            <person name="Ebling H."/>
            <person name="Edwards K."/>
            <person name="Eickbush T."/>
            <person name="Evans J.D."/>
            <person name="Filipski A."/>
            <person name="Findeiss S."/>
            <person name="Freyhult E."/>
            <person name="Fulton L."/>
            <person name="Fulton R."/>
            <person name="Garcia A.C."/>
            <person name="Gardiner A."/>
            <person name="Garfield D.A."/>
            <person name="Garvin B.E."/>
            <person name="Gibson G."/>
            <person name="Gilbert D."/>
            <person name="Gnerre S."/>
            <person name="Godfrey J."/>
            <person name="Good R."/>
            <person name="Gotea V."/>
            <person name="Gravely B."/>
            <person name="Greenberg A.J."/>
            <person name="Griffiths-Jones S."/>
            <person name="Gross S."/>
            <person name="Guigo R."/>
            <person name="Gustafson E.A."/>
            <person name="Haerty W."/>
            <person name="Hahn M.W."/>
            <person name="Halligan D.L."/>
            <person name="Halpern A.L."/>
            <person name="Halter G.M."/>
            <person name="Han M.V."/>
            <person name="Heger A."/>
            <person name="Hillier L."/>
            <person name="Hinrichs A.S."/>
            <person name="Holmes I."/>
            <person name="Hoskins R.A."/>
            <person name="Hubisz M.J."/>
            <person name="Hultmark D."/>
            <person name="Huntley M.A."/>
            <person name="Jaffe D.B."/>
            <person name="Jagadeeshan S."/>
            <person name="Jeck W.R."/>
            <person name="Johnson J."/>
            <person name="Jones C.D."/>
            <person name="Jordan W.C."/>
            <person name="Karpen G.H."/>
            <person name="Kataoka E."/>
            <person name="Keightley P.D."/>
            <person name="Kheradpour P."/>
            <person name="Kirkness E.F."/>
            <person name="Koerich L.B."/>
            <person name="Kristiansen K."/>
            <person name="Kudrna D."/>
            <person name="Kulathinal R.J."/>
            <person name="Kumar S."/>
            <person name="Kwok R."/>
            <person name="Lander E."/>
            <person name="Langley C.H."/>
            <person name="Lapoint R."/>
            <person name="Lazzaro B.P."/>
            <person name="Lee S.J."/>
            <person name="Levesque L."/>
            <person name="Li R."/>
            <person name="Lin C.F."/>
            <person name="Lin M.F."/>
            <person name="Lindblad-Toh K."/>
            <person name="Llopart A."/>
            <person name="Long M."/>
            <person name="Low L."/>
            <person name="Lozovsky E."/>
            <person name="Lu J."/>
            <person name="Luo M."/>
            <person name="Machado C.A."/>
            <person name="Makalowski W."/>
            <person name="Marzo M."/>
            <person name="Matsuda M."/>
            <person name="Matzkin L."/>
            <person name="McAllister B."/>
            <person name="McBride C.S."/>
            <person name="McKernan B."/>
            <person name="McKernan K."/>
            <person name="Mendez-Lago M."/>
            <person name="Minx P."/>
            <person name="Mollenhauer M.U."/>
            <person name="Montooth K."/>
            <person name="Mount S.M."/>
            <person name="Mu X."/>
            <person name="Myers E."/>
            <person name="Negre B."/>
            <person name="Newfeld S."/>
            <person name="Nielsen R."/>
            <person name="Noor M.A."/>
            <person name="O'Grady P."/>
            <person name="Pachter L."/>
            <person name="Papaceit M."/>
            <person name="Parisi M.J."/>
            <person name="Parisi M."/>
            <person name="Parts L."/>
            <person name="Pedersen J.S."/>
            <person name="Pesole G."/>
            <person name="Phillippy A.M."/>
            <person name="Ponting C.P."/>
            <person name="Pop M."/>
            <person name="Porcelli D."/>
            <person name="Powell J.R."/>
            <person name="Prohaska S."/>
            <person name="Pruitt K."/>
            <person name="Puig M."/>
            <person name="Quesneville H."/>
            <person name="Ram K.R."/>
            <person name="Rand D."/>
            <person name="Rasmussen M.D."/>
            <person name="Reed L.K."/>
            <person name="Reenan R."/>
            <person name="Reily A."/>
            <person name="Remington K.A."/>
            <person name="Rieger T.T."/>
            <person name="Ritchie M.G."/>
            <person name="Robin C."/>
            <person name="Rogers Y.H."/>
            <person name="Rohde C."/>
            <person name="Rozas J."/>
            <person name="Rubenfield M.J."/>
            <person name="Ruiz A."/>
            <person name="Russo S."/>
            <person name="Salzberg S.L."/>
            <person name="Sanchez-Gracia A."/>
            <person name="Saranga D.J."/>
            <person name="Sato H."/>
            <person name="Schaeffer S.W."/>
            <person name="Schatz M.C."/>
            <person name="Schlenke T."/>
            <person name="Schwartz R."/>
            <person name="Segarra C."/>
            <person name="Singh R.S."/>
            <person name="Sirot L."/>
            <person name="Sirota M."/>
            <person name="Sisneros N.B."/>
            <person name="Smith C.D."/>
            <person name="Smith T.F."/>
            <person name="Spieth J."/>
            <person name="Stage D.E."/>
            <person name="Stark A."/>
            <person name="Stephan W."/>
            <person name="Strausberg R.L."/>
            <person name="Strempel S."/>
            <person name="Sturgill D."/>
            <person name="Sutton G."/>
            <person name="Sutton G.G."/>
            <person name="Tao W."/>
            <person name="Teichmann S."/>
            <person name="Tobari Y.N."/>
            <person name="Tomimura Y."/>
            <person name="Tsolas J.M."/>
            <person name="Valente V.L."/>
            <person name="Venter E."/>
            <person name="Venter J.C."/>
            <person name="Vicario S."/>
            <person name="Vieira F.G."/>
            <person name="Vilella A.J."/>
            <person name="Villasante A."/>
            <person name="Walenz B."/>
            <person name="Wang J."/>
            <person name="Wasserman M."/>
            <person name="Watts T."/>
            <person name="Wilson D."/>
            <person name="Wilson R.K."/>
            <person name="Wing R.A."/>
            <person name="Wolfner M.F."/>
            <person name="Wong A."/>
            <person name="Wong G.K."/>
            <person name="Wu C.I."/>
            <person name="Wu G."/>
            <person name="Yamamoto D."/>
            <person name="Yang H.P."/>
            <person name="Yang S.P."/>
            <person name="Yorke J.A."/>
            <person name="Yoshida K."/>
            <person name="Zdobnov E."/>
            <person name="Zhang P."/>
            <person name="Zhang Y."/>
            <person name="Zimin A.V."/>
            <person name="Baldwin J."/>
            <person name="Abdouelleil A."/>
            <person name="Abdulkadir J."/>
            <person name="Abebe A."/>
            <person name="Abera B."/>
            <person name="Abreu J."/>
            <person name="Acer S.C."/>
            <person name="Aftuck L."/>
            <person name="Alexander A."/>
            <person name="An P."/>
            <person name="Anderson E."/>
            <person name="Anderson S."/>
            <person name="Arachi H."/>
            <person name="Azer M."/>
            <person name="Bachantsang P."/>
            <person name="Barry A."/>
            <person name="Bayul T."/>
            <person name="Berlin A."/>
            <person name="Bessette D."/>
            <person name="Bloom T."/>
            <person name="Blye J."/>
            <person name="Boguslavskiy L."/>
            <person name="Bonnet C."/>
            <person name="Boukhgalter B."/>
            <person name="Bourzgui I."/>
            <person name="Brown A."/>
            <person name="Cahill P."/>
            <person name="Channer S."/>
            <person name="Cheshatsang Y."/>
            <person name="Chuda L."/>
            <person name="Citroen M."/>
            <person name="Collymore A."/>
            <person name="Cooke P."/>
            <person name="Costello M."/>
            <person name="D'Aco K."/>
            <person name="Daza R."/>
            <person name="De Haan G."/>
            <person name="DeGray S."/>
            <person name="DeMaso C."/>
            <person name="Dhargay N."/>
            <person name="Dooley K."/>
            <person name="Dooley E."/>
            <person name="Doricent M."/>
            <person name="Dorje P."/>
            <person name="Dorjee K."/>
            <person name="Dupes A."/>
            <person name="Elong R."/>
            <person name="Falk J."/>
            <person name="Farina A."/>
            <person name="Faro S."/>
            <person name="Ferguson D."/>
            <person name="Fisher S."/>
            <person name="Foley C.D."/>
            <person name="Franke A."/>
            <person name="Friedrich D."/>
            <person name="Gadbois L."/>
            <person name="Gearin G."/>
            <person name="Gearin C.R."/>
            <person name="Giannoukos G."/>
            <person name="Goode T."/>
            <person name="Graham J."/>
            <person name="Grandbois E."/>
            <person name="Grewal S."/>
            <person name="Gyaltsen K."/>
            <person name="Hafez N."/>
            <person name="Hagos B."/>
            <person name="Hall J."/>
            <person name="Henson C."/>
            <person name="Hollinger A."/>
            <person name="Honan T."/>
            <person name="Huard M.D."/>
            <person name="Hughes L."/>
            <person name="Hurhula B."/>
            <person name="Husby M.E."/>
            <person name="Kamat A."/>
            <person name="Kanga B."/>
            <person name="Kashin S."/>
            <person name="Khazanovich D."/>
            <person name="Kisner P."/>
            <person name="Lance K."/>
            <person name="Lara M."/>
            <person name="Lee W."/>
            <person name="Lennon N."/>
            <person name="Letendre F."/>
            <person name="LeVine R."/>
            <person name="Lipovsky A."/>
            <person name="Liu X."/>
            <person name="Liu J."/>
            <person name="Liu S."/>
            <person name="Lokyitsang T."/>
            <person name="Lokyitsang Y."/>
            <person name="Lubonja R."/>
            <person name="Lui A."/>
            <person name="MacDonald P."/>
            <person name="Magnisalis V."/>
            <person name="Maru K."/>
            <person name="Matthews C."/>
            <person name="McCusker W."/>
            <person name="McDonough S."/>
            <person name="Mehta T."/>
            <person name="Meldrim J."/>
            <person name="Meneus L."/>
            <person name="Mihai O."/>
            <person name="Mihalev A."/>
            <person name="Mihova T."/>
            <person name="Mittelman R."/>
            <person name="Mlenga V."/>
            <person name="Montmayeur A."/>
            <person name="Mulrain L."/>
            <person name="Navidi A."/>
            <person name="Naylor J."/>
            <person name="Negash T."/>
            <person name="Nguyen T."/>
            <person name="Nguyen N."/>
            <person name="Nicol R."/>
            <person name="Norbu C."/>
            <person name="Norbu N."/>
            <person name="Novod N."/>
            <person name="O'Neill B."/>
            <person name="Osman S."/>
            <person name="Markiewicz E."/>
            <person name="Oyono O.L."/>
            <person name="Patti C."/>
            <person name="Phunkhang P."/>
            <person name="Pierre F."/>
            <person name="Priest M."/>
            <person name="Raghuraman S."/>
            <person name="Rege F."/>
            <person name="Reyes R."/>
            <person name="Rise C."/>
            <person name="Rogov P."/>
            <person name="Ross K."/>
            <person name="Ryan E."/>
            <person name="Settipalli S."/>
            <person name="Shea T."/>
            <person name="Sherpa N."/>
            <person name="Shi L."/>
            <person name="Shih D."/>
            <person name="Sparrow T."/>
            <person name="Spaulding J."/>
            <person name="Stalker J."/>
            <person name="Stange-Thomann N."/>
            <person name="Stavropoulos S."/>
            <person name="Stone C."/>
            <person name="Strader C."/>
            <person name="Tesfaye S."/>
            <person name="Thomson T."/>
            <person name="Thoulutsang Y."/>
            <person name="Thoulutsang D."/>
            <person name="Topham K."/>
            <person name="Topping I."/>
            <person name="Tsamla T."/>
            <person name="Vassiliev H."/>
            <person name="Vo A."/>
            <person name="Wangchuk T."/>
            <person name="Wangdi T."/>
            <person name="Weiand M."/>
            <person name="Wilkinson J."/>
            <person name="Wilson A."/>
            <person name="Yadav S."/>
            <person name="Young G."/>
            <person name="Yu Q."/>
            <person name="Zembek L."/>
            <person name="Zhong D."/>
            <person name="Zimmer A."/>
            <person name="Zwirko Z."/>
            <person name="Jaffe D.B."/>
            <person name="Alvarez P."/>
            <person name="Brockman W."/>
            <person name="Butler J."/>
            <person name="Chin C."/>
            <person name="Gnerre S."/>
            <person name="Grabherr M."/>
            <person name="Kleber M."/>
            <person name="Mauceli E."/>
            <person name="MacCallum I."/>
        </authorList>
    </citation>
    <scope>NUCLEOTIDE SEQUENCE [LARGE SCALE GENOMIC DNA]</scope>
    <source>
        <strain evidence="14">MSH-3 / Tucson 14011-0111.49</strain>
    </source>
</reference>
<gene>
    <name evidence="13" type="primary">Dper\GL21741</name>
    <name evidence="13" type="ORF">Dper_GL21741</name>
</gene>
<dbReference type="InterPro" id="IPR017441">
    <property type="entry name" value="Protein_kinase_ATP_BS"/>
</dbReference>
<accession>B4GET0</accession>
<evidence type="ECO:0000256" key="11">
    <source>
        <dbReference type="SAM" id="MobiDB-lite"/>
    </source>
</evidence>
<dbReference type="SUPFAM" id="SSF56112">
    <property type="entry name" value="Protein kinase-like (PK-like)"/>
    <property type="match status" value="1"/>
</dbReference>
<keyword evidence="9 10" id="KW-0067">ATP-binding</keyword>
<keyword evidence="8" id="KW-0418">Kinase</keyword>
<evidence type="ECO:0000256" key="6">
    <source>
        <dbReference type="ARBA" id="ARBA00022679"/>
    </source>
</evidence>
<dbReference type="PhylomeDB" id="B4GET0"/>
<dbReference type="Pfam" id="PF00069">
    <property type="entry name" value="Pkinase"/>
    <property type="match status" value="1"/>
</dbReference>
<evidence type="ECO:0000256" key="2">
    <source>
        <dbReference type="ARBA" id="ARBA00008874"/>
    </source>
</evidence>
<dbReference type="SMR" id="B4GET0"/>
<dbReference type="GO" id="GO:0098696">
    <property type="term" value="P:regulation of neurotransmitter receptor localization to postsynaptic specialization membrane"/>
    <property type="evidence" value="ECO:0007669"/>
    <property type="project" value="EnsemblMetazoa"/>
</dbReference>
<keyword evidence="14" id="KW-1185">Reference proteome</keyword>
<dbReference type="SMART" id="SM00220">
    <property type="entry name" value="S_TKc"/>
    <property type="match status" value="1"/>
</dbReference>
<dbReference type="Gene3D" id="3.30.200.20">
    <property type="entry name" value="Phosphorylase Kinase, domain 1"/>
    <property type="match status" value="1"/>
</dbReference>
<dbReference type="GO" id="GO:0007411">
    <property type="term" value="P:axon guidance"/>
    <property type="evidence" value="ECO:0007669"/>
    <property type="project" value="EnsemblMetazoa"/>
</dbReference>
<evidence type="ECO:0000259" key="12">
    <source>
        <dbReference type="PROSITE" id="PS50011"/>
    </source>
</evidence>
<feature type="compositionally biased region" description="Low complexity" evidence="11">
    <location>
        <begin position="1"/>
        <end position="15"/>
    </location>
</feature>
<evidence type="ECO:0000256" key="8">
    <source>
        <dbReference type="ARBA" id="ARBA00022777"/>
    </source>
</evidence>
<dbReference type="GO" id="GO:0043067">
    <property type="term" value="P:regulation of programmed cell death"/>
    <property type="evidence" value="ECO:0007669"/>
    <property type="project" value="EnsemblMetazoa"/>
</dbReference>
<evidence type="ECO:0000256" key="3">
    <source>
        <dbReference type="ARBA" id="ARBA00012513"/>
    </source>
</evidence>
<dbReference type="GO" id="GO:0017124">
    <property type="term" value="F:SH3 domain binding"/>
    <property type="evidence" value="ECO:0007669"/>
    <property type="project" value="EnsemblMetazoa"/>
</dbReference>
<evidence type="ECO:0000313" key="13">
    <source>
        <dbReference type="EMBL" id="EDW34115.1"/>
    </source>
</evidence>
<dbReference type="OrthoDB" id="1022360at2759"/>
<dbReference type="GO" id="GO:0005524">
    <property type="term" value="F:ATP binding"/>
    <property type="evidence" value="ECO:0007669"/>
    <property type="project" value="UniProtKB-UniRule"/>
</dbReference>
<dbReference type="GO" id="GO:0050770">
    <property type="term" value="P:regulation of axonogenesis"/>
    <property type="evidence" value="ECO:0007669"/>
    <property type="project" value="EnsemblMetazoa"/>
</dbReference>
<feature type="compositionally biased region" description="Low complexity" evidence="11">
    <location>
        <begin position="50"/>
        <end position="61"/>
    </location>
</feature>
<keyword evidence="4" id="KW-0963">Cytoplasm</keyword>
<dbReference type="AlphaFoldDB" id="B4GET0"/>
<dbReference type="GO" id="GO:0097482">
    <property type="term" value="C:muscle cell postsynaptic specialization"/>
    <property type="evidence" value="ECO:0007669"/>
    <property type="project" value="EnsemblMetazoa"/>
</dbReference>
<dbReference type="GO" id="GO:0031252">
    <property type="term" value="C:cell leading edge"/>
    <property type="evidence" value="ECO:0007669"/>
    <property type="project" value="EnsemblMetazoa"/>
</dbReference>
<feature type="binding site" evidence="10">
    <location>
        <position position="302"/>
    </location>
    <ligand>
        <name>ATP</name>
        <dbReference type="ChEBI" id="CHEBI:30616"/>
    </ligand>
</feature>
<dbReference type="PROSITE" id="PS50011">
    <property type="entry name" value="PROTEIN_KINASE_DOM"/>
    <property type="match status" value="1"/>
</dbReference>
<dbReference type="eggNOG" id="KOG0578">
    <property type="taxonomic scope" value="Eukaryota"/>
</dbReference>
<comment type="subcellular location">
    <subcellularLocation>
        <location evidence="1">Cytoplasm</location>
    </subcellularLocation>
</comment>
<dbReference type="STRING" id="7234.B4GET0"/>
<dbReference type="InterPro" id="IPR008271">
    <property type="entry name" value="Ser/Thr_kinase_AS"/>
</dbReference>
<keyword evidence="5" id="KW-0723">Serine/threonine-protein kinase</keyword>
<dbReference type="FunFam" id="3.30.200.20:FF:000069">
    <property type="entry name" value="Non-specific serine/threonine protein kinase"/>
    <property type="match status" value="1"/>
</dbReference>
<keyword evidence="6" id="KW-0808">Transferase</keyword>
<dbReference type="GO" id="GO:0007155">
    <property type="term" value="P:cell adhesion"/>
    <property type="evidence" value="ECO:0007669"/>
    <property type="project" value="EnsemblMetazoa"/>
</dbReference>
<dbReference type="GO" id="GO:0016328">
    <property type="term" value="C:lateral plasma membrane"/>
    <property type="evidence" value="ECO:0007669"/>
    <property type="project" value="EnsemblMetazoa"/>
</dbReference>
<organism evidence="14">
    <name type="scientific">Drosophila persimilis</name>
    <name type="common">Fruit fly</name>
    <dbReference type="NCBI Taxonomy" id="7234"/>
    <lineage>
        <taxon>Eukaryota</taxon>
        <taxon>Metazoa</taxon>
        <taxon>Ecdysozoa</taxon>
        <taxon>Arthropoda</taxon>
        <taxon>Hexapoda</taxon>
        <taxon>Insecta</taxon>
        <taxon>Pterygota</taxon>
        <taxon>Neoptera</taxon>
        <taxon>Endopterygota</taxon>
        <taxon>Diptera</taxon>
        <taxon>Brachycera</taxon>
        <taxon>Muscomorpha</taxon>
        <taxon>Ephydroidea</taxon>
        <taxon>Drosophilidae</taxon>
        <taxon>Drosophila</taxon>
        <taxon>Sophophora</taxon>
    </lineage>
</organism>
<evidence type="ECO:0000256" key="7">
    <source>
        <dbReference type="ARBA" id="ARBA00022741"/>
    </source>
</evidence>
<dbReference type="PROSITE" id="PS00108">
    <property type="entry name" value="PROTEIN_KINASE_ST"/>
    <property type="match status" value="1"/>
</dbReference>
<dbReference type="HOGENOM" id="CLU_000288_26_6_1"/>
<evidence type="ECO:0000313" key="14">
    <source>
        <dbReference type="Proteomes" id="UP000008744"/>
    </source>
</evidence>
<comment type="similarity">
    <text evidence="2">Belongs to the protein kinase superfamily. STE Ser/Thr protein kinase family. STE20 subfamily.</text>
</comment>
<dbReference type="GO" id="GO:0019991">
    <property type="term" value="P:septate junction assembly"/>
    <property type="evidence" value="ECO:0007669"/>
    <property type="project" value="EnsemblMetazoa"/>
</dbReference>
<dbReference type="GO" id="GO:0005925">
    <property type="term" value="C:focal adhesion"/>
    <property type="evidence" value="ECO:0007669"/>
    <property type="project" value="EnsemblMetazoa"/>
</dbReference>
<dbReference type="GO" id="GO:0090128">
    <property type="term" value="P:regulation of synapse maturation"/>
    <property type="evidence" value="ECO:0007669"/>
    <property type="project" value="EnsemblMetazoa"/>
</dbReference>
<dbReference type="EMBL" id="CH479182">
    <property type="protein sequence ID" value="EDW34115.1"/>
    <property type="molecule type" value="Genomic_DNA"/>
</dbReference>
<dbReference type="GO" id="GO:0005884">
    <property type="term" value="C:actin filament"/>
    <property type="evidence" value="ECO:0007669"/>
    <property type="project" value="EnsemblMetazoa"/>
</dbReference>
<keyword evidence="7 10" id="KW-0547">Nucleotide-binding</keyword>
<dbReference type="InterPro" id="IPR051931">
    <property type="entry name" value="PAK3-like"/>
</dbReference>
<dbReference type="GO" id="GO:0004674">
    <property type="term" value="F:protein serine/threonine kinase activity"/>
    <property type="evidence" value="ECO:0007669"/>
    <property type="project" value="UniProtKB-KW"/>
</dbReference>
<dbReference type="Gene3D" id="1.10.510.10">
    <property type="entry name" value="Transferase(Phosphotransferase) domain 1"/>
    <property type="match status" value="1"/>
</dbReference>
<dbReference type="PANTHER" id="PTHR45832">
    <property type="entry name" value="SERINE/THREONINE-PROTEIN KINASE SAMKA-RELATED-RELATED"/>
    <property type="match status" value="1"/>
</dbReference>
<dbReference type="GO" id="GO:0005737">
    <property type="term" value="C:cytoplasm"/>
    <property type="evidence" value="ECO:0007669"/>
    <property type="project" value="UniProtKB-SubCell"/>
</dbReference>
<dbReference type="InterPro" id="IPR000719">
    <property type="entry name" value="Prot_kinase_dom"/>
</dbReference>
<feature type="region of interest" description="Disordered" evidence="11">
    <location>
        <begin position="1"/>
        <end position="61"/>
    </location>
</feature>
<evidence type="ECO:0000256" key="4">
    <source>
        <dbReference type="ARBA" id="ARBA00022490"/>
    </source>
</evidence>
<evidence type="ECO:0000256" key="1">
    <source>
        <dbReference type="ARBA" id="ARBA00004496"/>
    </source>
</evidence>
<dbReference type="PROSITE" id="PS00107">
    <property type="entry name" value="PROTEIN_KINASE_ATP"/>
    <property type="match status" value="1"/>
</dbReference>
<feature type="domain" description="Protein kinase" evidence="12">
    <location>
        <begin position="273"/>
        <end position="524"/>
    </location>
</feature>
<dbReference type="EC" id="2.7.11.1" evidence="3"/>
<dbReference type="GO" id="GO:0007395">
    <property type="term" value="P:dorsal closure, spreading of leading edge cells"/>
    <property type="evidence" value="ECO:0007669"/>
    <property type="project" value="EnsemblMetazoa"/>
</dbReference>
<sequence>MLGSPHQQQLQQAAHQPPPPPVASRPERTKSIYTRPIEELQPAPSPSPIIMPAAPATTPTTPLQNHKVITAPSPLHHNNVTTTLDKNKNNAKQFAAESAAAATTIATTAPTTNHHSSASSFSSFPSFHDDDTTTTNNALPSIHCPTPTTSMLSISSARNSTVAMPMPPPPTTITPASPTPVAADDTDATCLHTDLYNDPSVAIGNNLNATAVAAAAAGAPTAAAGNQIAVPQAAAAVTPNTRAANAKKKKMSDEEILEKLRTIVSVGDPNRKYTKMEKIGQGASGTVYTAIESSTGMEVAIKQMNLSQQPKKELIINEILVMRENKHPNVVNYLDSYLVSEELWVVMEYLPGGSLTDVVTETCMDEGQIAAVCREVLQALEFLHANQVIHRDIKSDNILLGLDGSVKLTDFGFCAQISPEQSKRTTMVGTPYWMAPEVVTRKQYGPKVDLWSLGIMAIEMVEGEPPYLNENPLKALYLIATNGKPEIKEKDKLSAAFQDFLDQCLEVEVERRASAMDLLKHPFLKLARPLASLTPLIMAAKEATKGN</sequence>
<dbReference type="FunFam" id="1.10.510.10:FF:000011">
    <property type="entry name" value="Non-specific serine/threonine protein kinase"/>
    <property type="match status" value="1"/>
</dbReference>
<evidence type="ECO:0000256" key="10">
    <source>
        <dbReference type="PROSITE-ProRule" id="PRU10141"/>
    </source>
</evidence>
<dbReference type="GO" id="GO:0031267">
    <property type="term" value="F:small GTPase binding"/>
    <property type="evidence" value="ECO:0007669"/>
    <property type="project" value="EnsemblMetazoa"/>
</dbReference>